<dbReference type="InterPro" id="IPR036047">
    <property type="entry name" value="F-box-like_dom_sf"/>
</dbReference>
<dbReference type="Pfam" id="PF12937">
    <property type="entry name" value="F-box-like"/>
    <property type="match status" value="1"/>
</dbReference>
<protein>
    <recommendedName>
        <fullName evidence="2">F-box domain-containing protein</fullName>
    </recommendedName>
</protein>
<feature type="compositionally biased region" description="Acidic residues" evidence="1">
    <location>
        <begin position="176"/>
        <end position="190"/>
    </location>
</feature>
<dbReference type="InterPro" id="IPR001810">
    <property type="entry name" value="F-box_dom"/>
</dbReference>
<dbReference type="OrthoDB" id="45379at2759"/>
<feature type="compositionally biased region" description="Low complexity" evidence="1">
    <location>
        <begin position="92"/>
        <end position="104"/>
    </location>
</feature>
<comment type="caution">
    <text evidence="3">The sequence shown here is derived from an EMBL/GenBank/DDBJ whole genome shotgun (WGS) entry which is preliminary data.</text>
</comment>
<dbReference type="eggNOG" id="ENOG502QZIP">
    <property type="taxonomic scope" value="Eukaryota"/>
</dbReference>
<dbReference type="AlphaFoldDB" id="K0T537"/>
<reference evidence="3 4" key="1">
    <citation type="journal article" date="2012" name="Genome Biol.">
        <title>Genome and low-iron response of an oceanic diatom adapted to chronic iron limitation.</title>
        <authorList>
            <person name="Lommer M."/>
            <person name="Specht M."/>
            <person name="Roy A.S."/>
            <person name="Kraemer L."/>
            <person name="Andreson R."/>
            <person name="Gutowska M.A."/>
            <person name="Wolf J."/>
            <person name="Bergner S.V."/>
            <person name="Schilhabel M.B."/>
            <person name="Klostermeier U.C."/>
            <person name="Beiko R.G."/>
            <person name="Rosenstiel P."/>
            <person name="Hippler M."/>
            <person name="Laroche J."/>
        </authorList>
    </citation>
    <scope>NUCLEOTIDE SEQUENCE [LARGE SCALE GENOMIC DNA]</scope>
    <source>
        <strain evidence="3 4">CCMP1005</strain>
    </source>
</reference>
<evidence type="ECO:0000313" key="3">
    <source>
        <dbReference type="EMBL" id="EJK72745.1"/>
    </source>
</evidence>
<evidence type="ECO:0000313" key="4">
    <source>
        <dbReference type="Proteomes" id="UP000266841"/>
    </source>
</evidence>
<dbReference type="EMBL" id="AGNL01005372">
    <property type="protein sequence ID" value="EJK72745.1"/>
    <property type="molecule type" value="Genomic_DNA"/>
</dbReference>
<feature type="domain" description="F-box" evidence="2">
    <location>
        <begin position="251"/>
        <end position="297"/>
    </location>
</feature>
<dbReference type="PROSITE" id="PS50181">
    <property type="entry name" value="FBOX"/>
    <property type="match status" value="1"/>
</dbReference>
<name>K0T537_THAOC</name>
<proteinExistence type="predicted"/>
<dbReference type="SUPFAM" id="SSF81383">
    <property type="entry name" value="F-box domain"/>
    <property type="match status" value="1"/>
</dbReference>
<dbReference type="Gene3D" id="1.20.1280.50">
    <property type="match status" value="1"/>
</dbReference>
<feature type="compositionally biased region" description="Basic residues" evidence="1">
    <location>
        <begin position="123"/>
        <end position="136"/>
    </location>
</feature>
<accession>K0T537</accession>
<evidence type="ECO:0000256" key="1">
    <source>
        <dbReference type="SAM" id="MobiDB-lite"/>
    </source>
</evidence>
<gene>
    <name evidence="3" type="ORF">THAOC_05688</name>
</gene>
<organism evidence="3 4">
    <name type="scientific">Thalassiosira oceanica</name>
    <name type="common">Marine diatom</name>
    <dbReference type="NCBI Taxonomy" id="159749"/>
    <lineage>
        <taxon>Eukaryota</taxon>
        <taxon>Sar</taxon>
        <taxon>Stramenopiles</taxon>
        <taxon>Ochrophyta</taxon>
        <taxon>Bacillariophyta</taxon>
        <taxon>Coscinodiscophyceae</taxon>
        <taxon>Thalassiosirophycidae</taxon>
        <taxon>Thalassiosirales</taxon>
        <taxon>Thalassiosiraceae</taxon>
        <taxon>Thalassiosira</taxon>
    </lineage>
</organism>
<evidence type="ECO:0000259" key="2">
    <source>
        <dbReference type="PROSITE" id="PS50181"/>
    </source>
</evidence>
<keyword evidence="4" id="KW-1185">Reference proteome</keyword>
<dbReference type="Proteomes" id="UP000266841">
    <property type="component" value="Unassembled WGS sequence"/>
</dbReference>
<feature type="region of interest" description="Disordered" evidence="1">
    <location>
        <begin position="12"/>
        <end position="200"/>
    </location>
</feature>
<sequence length="374" mass="40555">MVKLRTRLIRSPFTGGVTNQRQQIAAAPGGEFDGVSNPMEDGGVQQQHAGGGGMRRSGSSSSLRPVRQNLASSSEVERRPYLLADLPPDVGSASSSRSPTSLRRIFSPNKRKPSDRGITASIRRARTSVRQQHHRQSSSSAEGRDDGPTLASEPDGGRNGDLSSSPDAERLVAMDVAEDGADDDDDDMVEDGPTNASTSIPRALDFFSDENVPPPHANIRGKPAVATGPSAIRIDGRGETTTAASSPHVLQWMANDAPPELLPRLLSFAGSRKLAALSRVSRGWNAVVGDEGVWRVMCEDTHKWSEGDPTPRSWSDHYRLNPSVPIDYDTVEAAVESVSSGDLRVARDNGVEHSFREQRQVREKTFRSLELYRV</sequence>